<comment type="caution">
    <text evidence="3">The sequence shown here is derived from an EMBL/GenBank/DDBJ whole genome shotgun (WGS) entry which is preliminary data.</text>
</comment>
<evidence type="ECO:0000313" key="3">
    <source>
        <dbReference type="EMBL" id="KAF9579361.1"/>
    </source>
</evidence>
<keyword evidence="2" id="KW-1133">Transmembrane helix</keyword>
<evidence type="ECO:0000313" key="4">
    <source>
        <dbReference type="Proteomes" id="UP000780801"/>
    </source>
</evidence>
<feature type="region of interest" description="Disordered" evidence="1">
    <location>
        <begin position="262"/>
        <end position="283"/>
    </location>
</feature>
<dbReference type="OrthoDB" id="2440194at2759"/>
<evidence type="ECO:0000256" key="1">
    <source>
        <dbReference type="SAM" id="MobiDB-lite"/>
    </source>
</evidence>
<protein>
    <submittedName>
        <fullName evidence="3">Uncharacterized protein</fullName>
    </submittedName>
</protein>
<evidence type="ECO:0000256" key="2">
    <source>
        <dbReference type="SAM" id="Phobius"/>
    </source>
</evidence>
<feature type="compositionally biased region" description="Basic and acidic residues" evidence="1">
    <location>
        <begin position="83"/>
        <end position="92"/>
    </location>
</feature>
<sequence>MCPAVASEDGLQQGHDPPSISTPSPTPTATNTTTLTIAPTGTNSTTIKPITPTQTLTQTNTRTLITSTSSTSSRPQNSTTPEPQKDKPKEDDSGSSQGLIIGGAAIGGLVFAIGIAIIAFRCIMNSKDRDRRNKEMAATLAENFDRSDPIGTPRKGYLELGDGPATGHGANLNRQGSQDPYYSNHKEGVDEYYNPHYVQERYGGANNGTHGMYEETEMSVIGGNNGRSSPYMDHSVAYPPASVPSSHYPAYSDYGGQGGQGGGYGNGGFGNGGAPRGPQGYLG</sequence>
<dbReference type="EMBL" id="JAABOA010002823">
    <property type="protein sequence ID" value="KAF9579361.1"/>
    <property type="molecule type" value="Genomic_DNA"/>
</dbReference>
<dbReference type="Proteomes" id="UP000780801">
    <property type="component" value="Unassembled WGS sequence"/>
</dbReference>
<organism evidence="3 4">
    <name type="scientific">Lunasporangiospora selenospora</name>
    <dbReference type="NCBI Taxonomy" id="979761"/>
    <lineage>
        <taxon>Eukaryota</taxon>
        <taxon>Fungi</taxon>
        <taxon>Fungi incertae sedis</taxon>
        <taxon>Mucoromycota</taxon>
        <taxon>Mortierellomycotina</taxon>
        <taxon>Mortierellomycetes</taxon>
        <taxon>Mortierellales</taxon>
        <taxon>Mortierellaceae</taxon>
        <taxon>Lunasporangiospora</taxon>
    </lineage>
</organism>
<dbReference type="AlphaFoldDB" id="A0A9P6FQJ2"/>
<name>A0A9P6FQJ2_9FUNG</name>
<feature type="region of interest" description="Disordered" evidence="1">
    <location>
        <begin position="1"/>
        <end position="96"/>
    </location>
</feature>
<keyword evidence="2" id="KW-0812">Transmembrane</keyword>
<proteinExistence type="predicted"/>
<feature type="transmembrane region" description="Helical" evidence="2">
    <location>
        <begin position="99"/>
        <end position="124"/>
    </location>
</feature>
<gene>
    <name evidence="3" type="ORF">BGW38_004416</name>
</gene>
<keyword evidence="2" id="KW-0472">Membrane</keyword>
<feature type="compositionally biased region" description="Low complexity" evidence="1">
    <location>
        <begin position="17"/>
        <end position="80"/>
    </location>
</feature>
<reference evidence="3" key="1">
    <citation type="journal article" date="2020" name="Fungal Divers.">
        <title>Resolving the Mortierellaceae phylogeny through synthesis of multi-gene phylogenetics and phylogenomics.</title>
        <authorList>
            <person name="Vandepol N."/>
            <person name="Liber J."/>
            <person name="Desiro A."/>
            <person name="Na H."/>
            <person name="Kennedy M."/>
            <person name="Barry K."/>
            <person name="Grigoriev I.V."/>
            <person name="Miller A.N."/>
            <person name="O'Donnell K."/>
            <person name="Stajich J.E."/>
            <person name="Bonito G."/>
        </authorList>
    </citation>
    <scope>NUCLEOTIDE SEQUENCE</scope>
    <source>
        <strain evidence="3">KOD1015</strain>
    </source>
</reference>
<keyword evidence="4" id="KW-1185">Reference proteome</keyword>
<accession>A0A9P6FQJ2</accession>